<proteinExistence type="inferred from homology"/>
<dbReference type="SUPFAM" id="SSF161098">
    <property type="entry name" value="MetI-like"/>
    <property type="match status" value="1"/>
</dbReference>
<evidence type="ECO:0000256" key="6">
    <source>
        <dbReference type="ARBA" id="ARBA00023136"/>
    </source>
</evidence>
<gene>
    <name evidence="9" type="ORF">NIES4072_47400</name>
</gene>
<feature type="transmembrane region" description="Helical" evidence="7">
    <location>
        <begin position="108"/>
        <end position="127"/>
    </location>
</feature>
<evidence type="ECO:0000256" key="7">
    <source>
        <dbReference type="RuleBase" id="RU363032"/>
    </source>
</evidence>
<keyword evidence="4 7" id="KW-0812">Transmembrane</keyword>
<keyword evidence="6 7" id="KW-0472">Membrane</keyword>
<keyword evidence="5 7" id="KW-1133">Transmembrane helix</keyword>
<evidence type="ECO:0000256" key="3">
    <source>
        <dbReference type="ARBA" id="ARBA00022475"/>
    </source>
</evidence>
<dbReference type="PANTHER" id="PTHR30151">
    <property type="entry name" value="ALKANE SULFONATE ABC TRANSPORTER-RELATED, MEMBRANE SUBUNIT"/>
    <property type="match status" value="1"/>
</dbReference>
<dbReference type="InterPro" id="IPR000515">
    <property type="entry name" value="MetI-like"/>
</dbReference>
<dbReference type="Proteomes" id="UP000245124">
    <property type="component" value="Unassembled WGS sequence"/>
</dbReference>
<evidence type="ECO:0000259" key="8">
    <source>
        <dbReference type="PROSITE" id="PS50928"/>
    </source>
</evidence>
<feature type="domain" description="ABC transmembrane type-1" evidence="8">
    <location>
        <begin position="70"/>
        <end position="259"/>
    </location>
</feature>
<dbReference type="Gene3D" id="1.10.3720.10">
    <property type="entry name" value="MetI-like"/>
    <property type="match status" value="1"/>
</dbReference>
<reference evidence="9 10" key="1">
    <citation type="submission" date="2017-06" db="EMBL/GenBank/DDBJ databases">
        <title>Genome sequencing of cyanobaciteial culture collection at National Institute for Environmental Studies (NIES).</title>
        <authorList>
            <person name="Hirose Y."/>
            <person name="Shimura Y."/>
            <person name="Fujisawa T."/>
            <person name="Nakamura Y."/>
            <person name="Kawachi M."/>
        </authorList>
    </citation>
    <scope>NUCLEOTIDE SEQUENCE [LARGE SCALE GENOMIC DNA]</scope>
    <source>
        <strain evidence="9 10">NIES-4072</strain>
    </source>
</reference>
<dbReference type="GO" id="GO:0055085">
    <property type="term" value="P:transmembrane transport"/>
    <property type="evidence" value="ECO:0007669"/>
    <property type="project" value="InterPro"/>
</dbReference>
<evidence type="ECO:0000256" key="4">
    <source>
        <dbReference type="ARBA" id="ARBA00022692"/>
    </source>
</evidence>
<dbReference type="AlphaFoldDB" id="A0A2R5FUD1"/>
<keyword evidence="2 7" id="KW-0813">Transport</keyword>
<dbReference type="EMBL" id="BDUD01000001">
    <property type="protein sequence ID" value="GBG21058.1"/>
    <property type="molecule type" value="Genomic_DNA"/>
</dbReference>
<dbReference type="Pfam" id="PF00528">
    <property type="entry name" value="BPD_transp_1"/>
    <property type="match status" value="1"/>
</dbReference>
<keyword evidence="10" id="KW-1185">Reference proteome</keyword>
<organism evidence="9 10">
    <name type="scientific">Nostoc commune NIES-4072</name>
    <dbReference type="NCBI Taxonomy" id="2005467"/>
    <lineage>
        <taxon>Bacteria</taxon>
        <taxon>Bacillati</taxon>
        <taxon>Cyanobacteriota</taxon>
        <taxon>Cyanophyceae</taxon>
        <taxon>Nostocales</taxon>
        <taxon>Nostocaceae</taxon>
        <taxon>Nostoc</taxon>
    </lineage>
</organism>
<feature type="transmembrane region" description="Helical" evidence="7">
    <location>
        <begin position="133"/>
        <end position="156"/>
    </location>
</feature>
<sequence length="291" mass="31819">MLFIRRTQSQKTSSKFISVEVLAPMGVGIIGLFLWDIFVRITHLPPYILPGPLLVFKTLITDWNELFPSLLITLQITVVAFIAAAISGLLIAILFAQSKWIERSLFPYAVILQTTPIVAIAPLIILWLKNNTFAALVVCAWIVAFFPIVSNTTLGLNSVDRNLLNLFQLYKASRWQTLLYLRLPSAMPYFLGGLKISGGLALIGAVVAEFVAGTGGTKSGIAYRILISSYNLQIPRMFAALFLTTGLGVLIFVSLSALSDFILSKWHESPENHFWGEGACGCSSAAGCCTK</sequence>
<keyword evidence="3" id="KW-1003">Cell membrane</keyword>
<dbReference type="InterPro" id="IPR035906">
    <property type="entry name" value="MetI-like_sf"/>
</dbReference>
<evidence type="ECO:0000313" key="9">
    <source>
        <dbReference type="EMBL" id="GBG21058.1"/>
    </source>
</evidence>
<comment type="caution">
    <text evidence="9">The sequence shown here is derived from an EMBL/GenBank/DDBJ whole genome shotgun (WGS) entry which is preliminary data.</text>
</comment>
<feature type="transmembrane region" description="Helical" evidence="7">
    <location>
        <begin position="72"/>
        <end position="96"/>
    </location>
</feature>
<evidence type="ECO:0000256" key="2">
    <source>
        <dbReference type="ARBA" id="ARBA00022448"/>
    </source>
</evidence>
<accession>A0A2R5FUD1</accession>
<comment type="subcellular location">
    <subcellularLocation>
        <location evidence="1 7">Cell membrane</location>
        <topology evidence="1 7">Multi-pass membrane protein</topology>
    </subcellularLocation>
</comment>
<dbReference type="CDD" id="cd06261">
    <property type="entry name" value="TM_PBP2"/>
    <property type="match status" value="1"/>
</dbReference>
<name>A0A2R5FUD1_NOSCO</name>
<feature type="transmembrane region" description="Helical" evidence="7">
    <location>
        <begin position="200"/>
        <end position="226"/>
    </location>
</feature>
<evidence type="ECO:0000256" key="1">
    <source>
        <dbReference type="ARBA" id="ARBA00004651"/>
    </source>
</evidence>
<feature type="transmembrane region" description="Helical" evidence="7">
    <location>
        <begin position="238"/>
        <end position="258"/>
    </location>
</feature>
<evidence type="ECO:0000256" key="5">
    <source>
        <dbReference type="ARBA" id="ARBA00022989"/>
    </source>
</evidence>
<dbReference type="RefSeq" id="WP_109011031.1">
    <property type="nucleotide sequence ID" value="NZ_BDUD01000001.1"/>
</dbReference>
<dbReference type="OrthoDB" id="9804353at2"/>
<protein>
    <submittedName>
        <fullName evidence="9">ABC transporter permease protein</fullName>
    </submittedName>
</protein>
<dbReference type="PROSITE" id="PS50928">
    <property type="entry name" value="ABC_TM1"/>
    <property type="match status" value="1"/>
</dbReference>
<evidence type="ECO:0000313" key="10">
    <source>
        <dbReference type="Proteomes" id="UP000245124"/>
    </source>
</evidence>
<comment type="similarity">
    <text evidence="7">Belongs to the binding-protein-dependent transport system permease family.</text>
</comment>
<feature type="transmembrane region" description="Helical" evidence="7">
    <location>
        <begin position="21"/>
        <end position="41"/>
    </location>
</feature>
<dbReference type="PANTHER" id="PTHR30151:SF41">
    <property type="entry name" value="ABC TRANSPORTER PERMEASE PROTEIN"/>
    <property type="match status" value="1"/>
</dbReference>
<dbReference type="GO" id="GO:0005886">
    <property type="term" value="C:plasma membrane"/>
    <property type="evidence" value="ECO:0007669"/>
    <property type="project" value="UniProtKB-SubCell"/>
</dbReference>